<dbReference type="PANTHER" id="PTHR37943">
    <property type="entry name" value="PROTEIN VES"/>
    <property type="match status" value="1"/>
</dbReference>
<name>A0A974NGF6_9GAMM</name>
<dbReference type="InterPro" id="IPR010282">
    <property type="entry name" value="Uncharacterised_HutD/Ves"/>
</dbReference>
<keyword evidence="2" id="KW-1185">Reference proteome</keyword>
<dbReference type="Gene3D" id="2.60.120.10">
    <property type="entry name" value="Jelly Rolls"/>
    <property type="match status" value="1"/>
</dbReference>
<protein>
    <submittedName>
        <fullName evidence="1">HutD family protein</fullName>
    </submittedName>
</protein>
<dbReference type="Pfam" id="PF05962">
    <property type="entry name" value="HutD"/>
    <property type="match status" value="1"/>
</dbReference>
<accession>A0A974NGF6</accession>
<dbReference type="InterPro" id="IPR014710">
    <property type="entry name" value="RmlC-like_jellyroll"/>
</dbReference>
<proteinExistence type="predicted"/>
<dbReference type="AlphaFoldDB" id="A0A974NGF6"/>
<evidence type="ECO:0000313" key="1">
    <source>
        <dbReference type="EMBL" id="QQP86188.1"/>
    </source>
</evidence>
<dbReference type="Proteomes" id="UP000595278">
    <property type="component" value="Chromosome"/>
</dbReference>
<gene>
    <name evidence="1" type="ORF">JHT90_02775</name>
</gene>
<reference evidence="1 2" key="1">
    <citation type="submission" date="2021-01" db="EMBL/GenBank/DDBJ databases">
        <title>Entomomonas sp. F2A isolated from a house cricket (Acheta domesticus).</title>
        <authorList>
            <person name="Spergser J."/>
            <person name="Busse H.-J."/>
        </authorList>
    </citation>
    <scope>NUCLEOTIDE SEQUENCE [LARGE SCALE GENOMIC DNA]</scope>
    <source>
        <strain evidence="1 2">F2A</strain>
    </source>
</reference>
<sequence length="192" mass="20865">MGTIKKLKDYQQMDWPCTSGISTEIARNEDSPSKEVFDWRLAMEDVQGGTLSPFNGFIRIFSVLEGAAANVVINGQYENTLKTYDLVRLEAGSVTNVNLLAGPVKDLSLLYNNELYTGAYQWCQVGNEPQTFNSMADTVLVFSAAPQVTVITGGSAQTLSRYDTLITSGGQDISVSGSSSADYACIVELLRH</sequence>
<evidence type="ECO:0000313" key="2">
    <source>
        <dbReference type="Proteomes" id="UP000595278"/>
    </source>
</evidence>
<dbReference type="PANTHER" id="PTHR37943:SF1">
    <property type="entry name" value="PROTEIN VES"/>
    <property type="match status" value="1"/>
</dbReference>
<dbReference type="RefSeq" id="WP_201093828.1">
    <property type="nucleotide sequence ID" value="NZ_CP067393.1"/>
</dbReference>
<dbReference type="KEGG" id="eaz:JHT90_02775"/>
<dbReference type="InterPro" id="IPR011051">
    <property type="entry name" value="RmlC_Cupin_sf"/>
</dbReference>
<dbReference type="EMBL" id="CP067393">
    <property type="protein sequence ID" value="QQP86188.1"/>
    <property type="molecule type" value="Genomic_DNA"/>
</dbReference>
<dbReference type="SUPFAM" id="SSF51182">
    <property type="entry name" value="RmlC-like cupins"/>
    <property type="match status" value="1"/>
</dbReference>
<organism evidence="1 2">
    <name type="scientific">Entomomonas asaccharolytica</name>
    <dbReference type="NCBI Taxonomy" id="2785331"/>
    <lineage>
        <taxon>Bacteria</taxon>
        <taxon>Pseudomonadati</taxon>
        <taxon>Pseudomonadota</taxon>
        <taxon>Gammaproteobacteria</taxon>
        <taxon>Pseudomonadales</taxon>
        <taxon>Pseudomonadaceae</taxon>
        <taxon>Entomomonas</taxon>
    </lineage>
</organism>